<evidence type="ECO:0000259" key="2">
    <source>
        <dbReference type="Pfam" id="PF07993"/>
    </source>
</evidence>
<comment type="similarity">
    <text evidence="1">Belongs to the fatty acyl-CoA reductase family.</text>
</comment>
<keyword evidence="1" id="KW-0444">Lipid biosynthesis</keyword>
<dbReference type="InterPro" id="IPR026055">
    <property type="entry name" value="FAR"/>
</dbReference>
<dbReference type="InterPro" id="IPR013120">
    <property type="entry name" value="FAR_NAD-bd"/>
</dbReference>
<organism evidence="3 4">
    <name type="scientific">Cardiocondyla obscurior</name>
    <dbReference type="NCBI Taxonomy" id="286306"/>
    <lineage>
        <taxon>Eukaryota</taxon>
        <taxon>Metazoa</taxon>
        <taxon>Ecdysozoa</taxon>
        <taxon>Arthropoda</taxon>
        <taxon>Hexapoda</taxon>
        <taxon>Insecta</taxon>
        <taxon>Pterygota</taxon>
        <taxon>Neoptera</taxon>
        <taxon>Endopterygota</taxon>
        <taxon>Hymenoptera</taxon>
        <taxon>Apocrita</taxon>
        <taxon>Aculeata</taxon>
        <taxon>Formicoidea</taxon>
        <taxon>Formicidae</taxon>
        <taxon>Myrmicinae</taxon>
        <taxon>Cardiocondyla</taxon>
    </lineage>
</organism>
<gene>
    <name evidence="3" type="ORF">PUN28_019540</name>
</gene>
<protein>
    <recommendedName>
        <fullName evidence="1">Fatty acyl-CoA reductase</fullName>
        <ecNumber evidence="1">1.2.1.84</ecNumber>
    </recommendedName>
</protein>
<keyword evidence="1" id="KW-0521">NADP</keyword>
<accession>A0AAW2ED64</accession>
<keyword evidence="1" id="KW-0443">Lipid metabolism</keyword>
<dbReference type="EMBL" id="JADYXP020000026">
    <property type="protein sequence ID" value="KAL0100170.1"/>
    <property type="molecule type" value="Genomic_DNA"/>
</dbReference>
<dbReference type="Gene3D" id="3.40.50.720">
    <property type="entry name" value="NAD(P)-binding Rossmann-like Domain"/>
    <property type="match status" value="1"/>
</dbReference>
<dbReference type="GO" id="GO:0035336">
    <property type="term" value="P:long-chain fatty-acyl-CoA metabolic process"/>
    <property type="evidence" value="ECO:0007669"/>
    <property type="project" value="TreeGrafter"/>
</dbReference>
<evidence type="ECO:0000256" key="1">
    <source>
        <dbReference type="RuleBase" id="RU363097"/>
    </source>
</evidence>
<dbReference type="InterPro" id="IPR036291">
    <property type="entry name" value="NAD(P)-bd_dom_sf"/>
</dbReference>
<dbReference type="EC" id="1.2.1.84" evidence="1"/>
<evidence type="ECO:0000313" key="3">
    <source>
        <dbReference type="EMBL" id="KAL0100170.1"/>
    </source>
</evidence>
<dbReference type="GO" id="GO:0102965">
    <property type="term" value="F:alcohol-forming long-chain fatty acyl-CoA reductase activity"/>
    <property type="evidence" value="ECO:0007669"/>
    <property type="project" value="UniProtKB-EC"/>
</dbReference>
<dbReference type="PANTHER" id="PTHR11011:SF60">
    <property type="entry name" value="FATTY ACYL-COA REDUCTASE-RELATED"/>
    <property type="match status" value="1"/>
</dbReference>
<reference evidence="3 4" key="1">
    <citation type="submission" date="2023-03" db="EMBL/GenBank/DDBJ databases">
        <title>High recombination rates correlate with genetic variation in Cardiocondyla obscurior ants.</title>
        <authorList>
            <person name="Errbii M."/>
        </authorList>
    </citation>
    <scope>NUCLEOTIDE SEQUENCE [LARGE SCALE GENOMIC DNA]</scope>
    <source>
        <strain evidence="3">Alpha-2009</strain>
        <tissue evidence="3">Whole body</tissue>
    </source>
</reference>
<dbReference type="GO" id="GO:0005777">
    <property type="term" value="C:peroxisome"/>
    <property type="evidence" value="ECO:0007669"/>
    <property type="project" value="TreeGrafter"/>
</dbReference>
<dbReference type="SUPFAM" id="SSF51735">
    <property type="entry name" value="NAD(P)-binding Rossmann-fold domains"/>
    <property type="match status" value="1"/>
</dbReference>
<dbReference type="AlphaFoldDB" id="A0AAW2ED64"/>
<dbReference type="GO" id="GO:0080019">
    <property type="term" value="F:alcohol-forming very long-chain fatty acyl-CoA reductase activity"/>
    <property type="evidence" value="ECO:0007669"/>
    <property type="project" value="InterPro"/>
</dbReference>
<keyword evidence="4" id="KW-1185">Reference proteome</keyword>
<dbReference type="Pfam" id="PF07993">
    <property type="entry name" value="NAD_binding_4"/>
    <property type="match status" value="1"/>
</dbReference>
<feature type="domain" description="Thioester reductase (TE)" evidence="2">
    <location>
        <begin position="49"/>
        <end position="180"/>
    </location>
</feature>
<comment type="catalytic activity">
    <reaction evidence="1">
        <text>a long-chain fatty acyl-CoA + 2 NADPH + 2 H(+) = a long-chain primary fatty alcohol + 2 NADP(+) + CoA</text>
        <dbReference type="Rhea" id="RHEA:52716"/>
        <dbReference type="ChEBI" id="CHEBI:15378"/>
        <dbReference type="ChEBI" id="CHEBI:57287"/>
        <dbReference type="ChEBI" id="CHEBI:57783"/>
        <dbReference type="ChEBI" id="CHEBI:58349"/>
        <dbReference type="ChEBI" id="CHEBI:77396"/>
        <dbReference type="ChEBI" id="CHEBI:83139"/>
        <dbReference type="EC" id="1.2.1.84"/>
    </reaction>
</comment>
<keyword evidence="1" id="KW-0560">Oxidoreductase</keyword>
<comment type="caution">
    <text evidence="3">The sequence shown here is derived from an EMBL/GenBank/DDBJ whole genome shotgun (WGS) entry which is preliminary data.</text>
</comment>
<dbReference type="PANTHER" id="PTHR11011">
    <property type="entry name" value="MALE STERILITY PROTEIN 2-RELATED"/>
    <property type="match status" value="1"/>
</dbReference>
<name>A0AAW2ED64_9HYME</name>
<sequence length="219" mass="24928">MVEVLLDRVDGQEAIVESDCRPESPTENSPVNEKLSPIQEFYYGQSIFITGGTGFMGKLLIEKLLRTCPGVTSIYLLVRPKKGKDVHQRTEEIFDDTVFAKLRDEQPKFRHQIVAIAGDCSQPNLGISSQDRATLIREVSIVFHVAATVRFDEKLKLAVPINVRSTRDVLNLCKEITNLKVKKAELSALNVYRFISYLIRFFSLFFSHPKLHYCHLISL</sequence>
<comment type="function">
    <text evidence="1">Catalyzes the reduction of fatty acyl-CoA to fatty alcohols.</text>
</comment>
<proteinExistence type="inferred from homology"/>
<dbReference type="Proteomes" id="UP001430953">
    <property type="component" value="Unassembled WGS sequence"/>
</dbReference>
<evidence type="ECO:0000313" key="4">
    <source>
        <dbReference type="Proteomes" id="UP001430953"/>
    </source>
</evidence>